<evidence type="ECO:0000313" key="1">
    <source>
        <dbReference type="EMBL" id="KKM18949.1"/>
    </source>
</evidence>
<proteinExistence type="predicted"/>
<sequence>MADYEVDILVNGKPIRQFRYKGDHFVEGRKGSNFELKFTNNTWKRVEVVPSVDGLDVIDGEECGTESSGYVVNARDSITIPGWRLDNDTVAEFIFKDKKKSYASRSGKGTANVGAIGFMVFEEKQYLYIPPINPSPPWIPHPWDNPWIGRPYGTWTNITVGCVTNTTDTNIPINMKS</sequence>
<name>A0A0F9IGN2_9ZZZZ</name>
<protein>
    <submittedName>
        <fullName evidence="1">Uncharacterized protein</fullName>
    </submittedName>
</protein>
<gene>
    <name evidence="1" type="ORF">LCGC14_1660530</name>
</gene>
<feature type="non-terminal residue" evidence="1">
    <location>
        <position position="177"/>
    </location>
</feature>
<dbReference type="AlphaFoldDB" id="A0A0F9IGN2"/>
<accession>A0A0F9IGN2</accession>
<dbReference type="EMBL" id="LAZR01014102">
    <property type="protein sequence ID" value="KKM18949.1"/>
    <property type="molecule type" value="Genomic_DNA"/>
</dbReference>
<comment type="caution">
    <text evidence="1">The sequence shown here is derived from an EMBL/GenBank/DDBJ whole genome shotgun (WGS) entry which is preliminary data.</text>
</comment>
<reference evidence="1" key="1">
    <citation type="journal article" date="2015" name="Nature">
        <title>Complex archaea that bridge the gap between prokaryotes and eukaryotes.</title>
        <authorList>
            <person name="Spang A."/>
            <person name="Saw J.H."/>
            <person name="Jorgensen S.L."/>
            <person name="Zaremba-Niedzwiedzka K."/>
            <person name="Martijn J."/>
            <person name="Lind A.E."/>
            <person name="van Eijk R."/>
            <person name="Schleper C."/>
            <person name="Guy L."/>
            <person name="Ettema T.J."/>
        </authorList>
    </citation>
    <scope>NUCLEOTIDE SEQUENCE</scope>
</reference>
<organism evidence="1">
    <name type="scientific">marine sediment metagenome</name>
    <dbReference type="NCBI Taxonomy" id="412755"/>
    <lineage>
        <taxon>unclassified sequences</taxon>
        <taxon>metagenomes</taxon>
        <taxon>ecological metagenomes</taxon>
    </lineage>
</organism>